<proteinExistence type="predicted"/>
<comment type="caution">
    <text evidence="3">The sequence shown here is derived from an EMBL/GenBank/DDBJ whole genome shotgun (WGS) entry which is preliminary data.</text>
</comment>
<feature type="compositionally biased region" description="Low complexity" evidence="1">
    <location>
        <begin position="189"/>
        <end position="214"/>
    </location>
</feature>
<name>A0A836C487_9CHLO</name>
<dbReference type="OrthoDB" id="552433at2759"/>
<sequence>MSRTSLGLRVLRGCQGAAVAAADSAALLDGTALRAACVLPLRGGSAAGLNASPCGLEAAPRAAPFSLHIRPFSSQPAGSGPKPVSPPSTAGQEQQVQSQAQAQEQPAVRRNESGWDEADEPAPIPLDPNVEPPGMLFVTAGATLSAVLAVSVAALGIIGTFYAGWAISQVAKEMRKHKPAAPGAGGAGSTAKGQAGPAAQPAAGGAATKQATQTGSGGDVNASAGSVPRRTWWGWLGGFFRRRPQGAAGEPSGDDRVPPTAAPA</sequence>
<evidence type="ECO:0000313" key="4">
    <source>
        <dbReference type="Proteomes" id="UP000612055"/>
    </source>
</evidence>
<evidence type="ECO:0000256" key="2">
    <source>
        <dbReference type="SAM" id="Phobius"/>
    </source>
</evidence>
<feature type="compositionally biased region" description="Low complexity" evidence="1">
    <location>
        <begin position="92"/>
        <end position="105"/>
    </location>
</feature>
<reference evidence="3" key="1">
    <citation type="journal article" date="2020" name="bioRxiv">
        <title>Comparative genomics of Chlamydomonas.</title>
        <authorList>
            <person name="Craig R.J."/>
            <person name="Hasan A.R."/>
            <person name="Ness R.W."/>
            <person name="Keightley P.D."/>
        </authorList>
    </citation>
    <scope>NUCLEOTIDE SEQUENCE</scope>
    <source>
        <strain evidence="3">CCAP 11/70</strain>
    </source>
</reference>
<keyword evidence="2" id="KW-0472">Membrane</keyword>
<feature type="region of interest" description="Disordered" evidence="1">
    <location>
        <begin position="241"/>
        <end position="264"/>
    </location>
</feature>
<feature type="region of interest" description="Disordered" evidence="1">
    <location>
        <begin position="70"/>
        <end position="128"/>
    </location>
</feature>
<dbReference type="EMBL" id="JAEHOE010000006">
    <property type="protein sequence ID" value="KAG2499600.1"/>
    <property type="molecule type" value="Genomic_DNA"/>
</dbReference>
<gene>
    <name evidence="3" type="ORF">HYH03_002541</name>
</gene>
<feature type="region of interest" description="Disordered" evidence="1">
    <location>
        <begin position="178"/>
        <end position="226"/>
    </location>
</feature>
<organism evidence="3 4">
    <name type="scientific">Edaphochlamys debaryana</name>
    <dbReference type="NCBI Taxonomy" id="47281"/>
    <lineage>
        <taxon>Eukaryota</taxon>
        <taxon>Viridiplantae</taxon>
        <taxon>Chlorophyta</taxon>
        <taxon>core chlorophytes</taxon>
        <taxon>Chlorophyceae</taxon>
        <taxon>CS clade</taxon>
        <taxon>Chlamydomonadales</taxon>
        <taxon>Chlamydomonadales incertae sedis</taxon>
        <taxon>Edaphochlamys</taxon>
    </lineage>
</organism>
<keyword evidence="2" id="KW-1133">Transmembrane helix</keyword>
<feature type="transmembrane region" description="Helical" evidence="2">
    <location>
        <begin position="135"/>
        <end position="168"/>
    </location>
</feature>
<dbReference type="Proteomes" id="UP000612055">
    <property type="component" value="Unassembled WGS sequence"/>
</dbReference>
<accession>A0A836C487</accession>
<protein>
    <submittedName>
        <fullName evidence="3">Uncharacterized protein</fullName>
    </submittedName>
</protein>
<keyword evidence="2" id="KW-0812">Transmembrane</keyword>
<dbReference type="AlphaFoldDB" id="A0A836C487"/>
<evidence type="ECO:0000313" key="3">
    <source>
        <dbReference type="EMBL" id="KAG2499600.1"/>
    </source>
</evidence>
<keyword evidence="4" id="KW-1185">Reference proteome</keyword>
<evidence type="ECO:0000256" key="1">
    <source>
        <dbReference type="SAM" id="MobiDB-lite"/>
    </source>
</evidence>